<evidence type="ECO:0000256" key="3">
    <source>
        <dbReference type="ARBA" id="ARBA00022692"/>
    </source>
</evidence>
<comment type="subcellular location">
    <subcellularLocation>
        <location evidence="1">Cell membrane</location>
        <topology evidence="1">Multi-pass membrane protein</topology>
    </subcellularLocation>
</comment>
<feature type="transmembrane region" description="Helical" evidence="6">
    <location>
        <begin position="151"/>
        <end position="181"/>
    </location>
</feature>
<feature type="transmembrane region" description="Helical" evidence="6">
    <location>
        <begin position="232"/>
        <end position="255"/>
    </location>
</feature>
<protein>
    <submittedName>
        <fullName evidence="7">T-RNA-processing ribonuclease BN</fullName>
    </submittedName>
</protein>
<feature type="transmembrane region" description="Helical" evidence="6">
    <location>
        <begin position="201"/>
        <end position="220"/>
    </location>
</feature>
<dbReference type="Pfam" id="PF03631">
    <property type="entry name" value="Virul_fac_BrkB"/>
    <property type="match status" value="1"/>
</dbReference>
<dbReference type="PANTHER" id="PTHR30213">
    <property type="entry name" value="INNER MEMBRANE PROTEIN YHJD"/>
    <property type="match status" value="1"/>
</dbReference>
<dbReference type="NCBIfam" id="TIGR00765">
    <property type="entry name" value="yihY_not_rbn"/>
    <property type="match status" value="1"/>
</dbReference>
<dbReference type="InterPro" id="IPR017039">
    <property type="entry name" value="Virul_fac_BrkB"/>
</dbReference>
<keyword evidence="8" id="KW-1185">Reference proteome</keyword>
<reference evidence="7" key="1">
    <citation type="submission" date="2013-04" db="EMBL/GenBank/DDBJ databases">
        <title>The genome sequencing project of 58 acetic acid bacteria.</title>
        <authorList>
            <person name="Okamoto-Kainuma A."/>
            <person name="Ishikawa M."/>
            <person name="Umino S."/>
            <person name="Koizumi Y."/>
            <person name="Shiwa Y."/>
            <person name="Yoshikawa H."/>
            <person name="Matsutani M."/>
            <person name="Matsushita K."/>
        </authorList>
    </citation>
    <scope>NUCLEOTIDE SEQUENCE</scope>
    <source>
        <strain evidence="7">DSM 12717</strain>
    </source>
</reference>
<keyword evidence="2" id="KW-1003">Cell membrane</keyword>
<feature type="transmembrane region" description="Helical" evidence="6">
    <location>
        <begin position="39"/>
        <end position="68"/>
    </location>
</feature>
<dbReference type="RefSeq" id="WP_373320230.1">
    <property type="nucleotide sequence ID" value="NZ_BAQP01000143.1"/>
</dbReference>
<evidence type="ECO:0000256" key="1">
    <source>
        <dbReference type="ARBA" id="ARBA00004651"/>
    </source>
</evidence>
<dbReference type="PIRSF" id="PIRSF035875">
    <property type="entry name" value="RNase_BN"/>
    <property type="match status" value="1"/>
</dbReference>
<feature type="transmembrane region" description="Helical" evidence="6">
    <location>
        <begin position="267"/>
        <end position="288"/>
    </location>
</feature>
<evidence type="ECO:0000256" key="4">
    <source>
        <dbReference type="ARBA" id="ARBA00022989"/>
    </source>
</evidence>
<evidence type="ECO:0000256" key="5">
    <source>
        <dbReference type="ARBA" id="ARBA00023136"/>
    </source>
</evidence>
<comment type="caution">
    <text evidence="7">The sequence shown here is derived from an EMBL/GenBank/DDBJ whole genome shotgun (WGS) entry which is preliminary data.</text>
</comment>
<dbReference type="EMBL" id="BAQP01000143">
    <property type="protein sequence ID" value="GBQ25451.1"/>
    <property type="molecule type" value="Genomic_DNA"/>
</dbReference>
<sequence>MIALHPDKTQHLAAPPLDPWRLWRPVLRRMVHNLGSDQITLAAAGCAFYATLSLFPAISTLISIYGLVLAPDTMEPQLDLLRHLLPPAAFALISDRIQTLAAEPHSSLTLNLIISTTIALWSASAATRSIISAVNIAYGATETRGFIRFQVVALGMTLCAICGAVLTLAVMVALPVLINFIPARLGLAPPPWSVELLVQTGGPLLLLLFVLVACTLLYRLGPSRPAAPWRCILPGSCAATLVWIITSVGVSYYIGSIATYNATYGPLGAVAATMMWFFVTAYVVMLGAELNAGLEAEIEQAAAVKTP</sequence>
<gene>
    <name evidence="7" type="ORF">AA12717_2066</name>
</gene>
<keyword evidence="4 6" id="KW-1133">Transmembrane helix</keyword>
<organism evidence="7 8">
    <name type="scientific">Gluconacetobacter sacchari DSM 12717</name>
    <dbReference type="NCBI Taxonomy" id="1307940"/>
    <lineage>
        <taxon>Bacteria</taxon>
        <taxon>Pseudomonadati</taxon>
        <taxon>Pseudomonadota</taxon>
        <taxon>Alphaproteobacteria</taxon>
        <taxon>Acetobacterales</taxon>
        <taxon>Acetobacteraceae</taxon>
        <taxon>Gluconacetobacter</taxon>
    </lineage>
</organism>
<evidence type="ECO:0000313" key="8">
    <source>
        <dbReference type="Proteomes" id="UP001060895"/>
    </source>
</evidence>
<feature type="transmembrane region" description="Helical" evidence="6">
    <location>
        <begin position="118"/>
        <end position="139"/>
    </location>
</feature>
<proteinExistence type="predicted"/>
<dbReference type="PANTHER" id="PTHR30213:SF0">
    <property type="entry name" value="UPF0761 MEMBRANE PROTEIN YIHY"/>
    <property type="match status" value="1"/>
</dbReference>
<accession>A0ABQ0P7Y2</accession>
<evidence type="ECO:0000256" key="6">
    <source>
        <dbReference type="SAM" id="Phobius"/>
    </source>
</evidence>
<name>A0ABQ0P7Y2_9PROT</name>
<evidence type="ECO:0000313" key="7">
    <source>
        <dbReference type="EMBL" id="GBQ25451.1"/>
    </source>
</evidence>
<keyword evidence="3 6" id="KW-0812">Transmembrane</keyword>
<keyword evidence="5 6" id="KW-0472">Membrane</keyword>
<dbReference type="Proteomes" id="UP001060895">
    <property type="component" value="Unassembled WGS sequence"/>
</dbReference>
<evidence type="ECO:0000256" key="2">
    <source>
        <dbReference type="ARBA" id="ARBA00022475"/>
    </source>
</evidence>